<reference evidence="1 2" key="1">
    <citation type="journal article" date="2018" name="Front. Plant Sci.">
        <title>Red Clover (Trifolium pratense) and Zigzag Clover (T. medium) - A Picture of Genomic Similarities and Differences.</title>
        <authorList>
            <person name="Dluhosova J."/>
            <person name="Istvanek J."/>
            <person name="Nedelnik J."/>
            <person name="Repkova J."/>
        </authorList>
    </citation>
    <scope>NUCLEOTIDE SEQUENCE [LARGE SCALE GENOMIC DNA]</scope>
    <source>
        <strain evidence="2">cv. 10/8</strain>
        <tissue evidence="1">Leaf</tissue>
    </source>
</reference>
<name>A0A392NP66_9FABA</name>
<protein>
    <submittedName>
        <fullName evidence="1">Uncharacterized protein</fullName>
    </submittedName>
</protein>
<evidence type="ECO:0000313" key="1">
    <source>
        <dbReference type="EMBL" id="MCI01174.1"/>
    </source>
</evidence>
<organism evidence="1 2">
    <name type="scientific">Trifolium medium</name>
    <dbReference type="NCBI Taxonomy" id="97028"/>
    <lineage>
        <taxon>Eukaryota</taxon>
        <taxon>Viridiplantae</taxon>
        <taxon>Streptophyta</taxon>
        <taxon>Embryophyta</taxon>
        <taxon>Tracheophyta</taxon>
        <taxon>Spermatophyta</taxon>
        <taxon>Magnoliopsida</taxon>
        <taxon>eudicotyledons</taxon>
        <taxon>Gunneridae</taxon>
        <taxon>Pentapetalae</taxon>
        <taxon>rosids</taxon>
        <taxon>fabids</taxon>
        <taxon>Fabales</taxon>
        <taxon>Fabaceae</taxon>
        <taxon>Papilionoideae</taxon>
        <taxon>50 kb inversion clade</taxon>
        <taxon>NPAAA clade</taxon>
        <taxon>Hologalegina</taxon>
        <taxon>IRL clade</taxon>
        <taxon>Trifolieae</taxon>
        <taxon>Trifolium</taxon>
    </lineage>
</organism>
<accession>A0A392NP66</accession>
<dbReference type="EMBL" id="LXQA010045435">
    <property type="protein sequence ID" value="MCI01174.1"/>
    <property type="molecule type" value="Genomic_DNA"/>
</dbReference>
<dbReference type="AlphaFoldDB" id="A0A392NP66"/>
<evidence type="ECO:0000313" key="2">
    <source>
        <dbReference type="Proteomes" id="UP000265520"/>
    </source>
</evidence>
<proteinExistence type="predicted"/>
<keyword evidence="2" id="KW-1185">Reference proteome</keyword>
<feature type="non-terminal residue" evidence="1">
    <location>
        <position position="175"/>
    </location>
</feature>
<comment type="caution">
    <text evidence="1">The sequence shown here is derived from an EMBL/GenBank/DDBJ whole genome shotgun (WGS) entry which is preliminary data.</text>
</comment>
<sequence>MLPSPNDVRPISDETFPSMEPIDASDLLTVVLQVSKDIPPSTEQIEEQSFANDSVEGSKLMVEIVTPMCEIISNPLVRMLRLNHAASYAFSDASHQCNIRFDYTPSLELPLVDLKSLKAVMVHLPNPLIIKSSNVFDPPLPKPQDLTQIPITNPAPPPEPPDNVTLSTLIALMTE</sequence>
<dbReference type="Proteomes" id="UP000265520">
    <property type="component" value="Unassembled WGS sequence"/>
</dbReference>